<dbReference type="PANTHER" id="PTHR13952:SF6">
    <property type="entry name" value="U11_U12 SMALL NUCLEAR RIBONUCLEOPROTEIN 35 KDA PROTEIN"/>
    <property type="match status" value="1"/>
</dbReference>
<feature type="compositionally biased region" description="Basic and acidic residues" evidence="7">
    <location>
        <begin position="151"/>
        <end position="163"/>
    </location>
</feature>
<protein>
    <recommendedName>
        <fullName evidence="2">U11/U12 small nuclear ribonucleoprotein 35 kDa protein</fullName>
    </recommendedName>
    <alternativeName>
        <fullName evidence="5">U1 snRNP-binding protein homolog</fullName>
    </alternativeName>
</protein>
<reference evidence="9" key="1">
    <citation type="submission" date="2015-01" db="EMBL/GenBank/DDBJ databases">
        <title>Transcriptome Assembly of Fopius arisanus.</title>
        <authorList>
            <person name="Geib S."/>
        </authorList>
    </citation>
    <scope>NUCLEOTIDE SEQUENCE</scope>
</reference>
<dbReference type="GO" id="GO:0017069">
    <property type="term" value="F:snRNA binding"/>
    <property type="evidence" value="ECO:0007669"/>
    <property type="project" value="TreeGrafter"/>
</dbReference>
<evidence type="ECO:0000259" key="8">
    <source>
        <dbReference type="PROSITE" id="PS50102"/>
    </source>
</evidence>
<dbReference type="InterPro" id="IPR000504">
    <property type="entry name" value="RRM_dom"/>
</dbReference>
<dbReference type="GO" id="GO:0071011">
    <property type="term" value="C:precatalytic spliceosome"/>
    <property type="evidence" value="ECO:0007669"/>
    <property type="project" value="TreeGrafter"/>
</dbReference>
<evidence type="ECO:0000256" key="4">
    <source>
        <dbReference type="ARBA" id="ARBA00023242"/>
    </source>
</evidence>
<dbReference type="SUPFAM" id="SSF54928">
    <property type="entry name" value="RNA-binding domain, RBD"/>
    <property type="match status" value="1"/>
</dbReference>
<keyword evidence="4" id="KW-0539">Nucleus</keyword>
<evidence type="ECO:0000256" key="1">
    <source>
        <dbReference type="ARBA" id="ARBA00004123"/>
    </source>
</evidence>
<dbReference type="SMART" id="SM00360">
    <property type="entry name" value="RRM"/>
    <property type="match status" value="1"/>
</dbReference>
<organism evidence="9">
    <name type="scientific">Fopius arisanus</name>
    <dbReference type="NCBI Taxonomy" id="64838"/>
    <lineage>
        <taxon>Eukaryota</taxon>
        <taxon>Metazoa</taxon>
        <taxon>Ecdysozoa</taxon>
        <taxon>Arthropoda</taxon>
        <taxon>Hexapoda</taxon>
        <taxon>Insecta</taxon>
        <taxon>Pterygota</taxon>
        <taxon>Neoptera</taxon>
        <taxon>Endopterygota</taxon>
        <taxon>Hymenoptera</taxon>
        <taxon>Apocrita</taxon>
        <taxon>Ichneumonoidea</taxon>
        <taxon>Braconidae</taxon>
        <taxon>Opiinae</taxon>
        <taxon>Fopius</taxon>
    </lineage>
</organism>
<dbReference type="InterPro" id="IPR012677">
    <property type="entry name" value="Nucleotide-bd_a/b_plait_sf"/>
</dbReference>
<feature type="domain" description="RRM" evidence="8">
    <location>
        <begin position="56"/>
        <end position="134"/>
    </location>
</feature>
<dbReference type="EMBL" id="GBYB01005492">
    <property type="protein sequence ID" value="JAG75259.1"/>
    <property type="molecule type" value="Transcribed_RNA"/>
</dbReference>
<accession>A0A0C9QXT4</accession>
<name>A0A0C9QXT4_9HYME</name>
<dbReference type="FunFam" id="3.30.70.330:FF:000132">
    <property type="entry name" value="Small nuclear ribonucleoprotein U11/U12 subunit 35"/>
    <property type="match status" value="1"/>
</dbReference>
<evidence type="ECO:0000256" key="2">
    <source>
        <dbReference type="ARBA" id="ARBA00021080"/>
    </source>
</evidence>
<dbReference type="InterPro" id="IPR051183">
    <property type="entry name" value="U1_U11-U12_snRNP_70-35kDa"/>
</dbReference>
<dbReference type="Pfam" id="PF00076">
    <property type="entry name" value="RRM_1"/>
    <property type="match status" value="1"/>
</dbReference>
<gene>
    <name evidence="9" type="primary">snrnp35</name>
    <name evidence="9" type="ORF">g.22604</name>
</gene>
<feature type="region of interest" description="Disordered" evidence="7">
    <location>
        <begin position="144"/>
        <end position="163"/>
    </location>
</feature>
<dbReference type="GO" id="GO:0000398">
    <property type="term" value="P:mRNA splicing, via spliceosome"/>
    <property type="evidence" value="ECO:0007669"/>
    <property type="project" value="TreeGrafter"/>
</dbReference>
<dbReference type="InterPro" id="IPR035979">
    <property type="entry name" value="RBD_domain_sf"/>
</dbReference>
<dbReference type="PROSITE" id="PS50102">
    <property type="entry name" value="RRM"/>
    <property type="match status" value="1"/>
</dbReference>
<evidence type="ECO:0000256" key="3">
    <source>
        <dbReference type="ARBA" id="ARBA00022884"/>
    </source>
</evidence>
<comment type="subcellular location">
    <subcellularLocation>
        <location evidence="1">Nucleus</location>
    </subcellularLocation>
</comment>
<dbReference type="Gene3D" id="3.30.70.330">
    <property type="match status" value="1"/>
</dbReference>
<dbReference type="GO" id="GO:0003729">
    <property type="term" value="F:mRNA binding"/>
    <property type="evidence" value="ECO:0007669"/>
    <property type="project" value="TreeGrafter"/>
</dbReference>
<keyword evidence="3 6" id="KW-0694">RNA-binding</keyword>
<evidence type="ECO:0000256" key="7">
    <source>
        <dbReference type="SAM" id="MobiDB-lite"/>
    </source>
</evidence>
<evidence type="ECO:0000313" key="9">
    <source>
        <dbReference type="EMBL" id="JAG75259.1"/>
    </source>
</evidence>
<evidence type="ECO:0000256" key="5">
    <source>
        <dbReference type="ARBA" id="ARBA00031739"/>
    </source>
</evidence>
<proteinExistence type="predicted"/>
<dbReference type="PANTHER" id="PTHR13952">
    <property type="entry name" value="U1 SMALL NUCLEAR RIBONUCLEOPROTEIN 70 KD"/>
    <property type="match status" value="1"/>
</dbReference>
<sequence length="177" mass="19773">MDISVLKNWSAYAKEYDPLKAGSIDGTDTVAHDRAITRAINSHYEPPKSLKSHPSRTLFVARLGPKIDKQDLTDYFSTVGEVKSVKLIVDIVTGESQGYGFIEMSSEEEARRAVRRLNEGNLCGSKIFVDHECGRTMKGWKPRRLGGGFGGKKESGQLRFGGKDRPFKRPIIPTMRK</sequence>
<evidence type="ECO:0000256" key="6">
    <source>
        <dbReference type="PROSITE-ProRule" id="PRU00176"/>
    </source>
</evidence>
<dbReference type="AlphaFoldDB" id="A0A0C9QXT4"/>